<dbReference type="InterPro" id="IPR005673">
    <property type="entry name" value="ABC_phos-bd_PstS"/>
</dbReference>
<keyword evidence="9" id="KW-1185">Reference proteome</keyword>
<dbReference type="Proteomes" id="UP000037737">
    <property type="component" value="Unassembled WGS sequence"/>
</dbReference>
<dbReference type="SUPFAM" id="SSF53850">
    <property type="entry name" value="Periplasmic binding protein-like II"/>
    <property type="match status" value="1"/>
</dbReference>
<dbReference type="NCBIfam" id="TIGR00975">
    <property type="entry name" value="3a0107s03"/>
    <property type="match status" value="1"/>
</dbReference>
<keyword evidence="3 4" id="KW-0592">Phosphate transport</keyword>
<feature type="domain" description="PBP" evidence="7">
    <location>
        <begin position="39"/>
        <end position="340"/>
    </location>
</feature>
<dbReference type="PIRSF" id="PIRSF002756">
    <property type="entry name" value="PstS"/>
    <property type="match status" value="1"/>
</dbReference>
<dbReference type="PATRIC" id="fig|84292.3.peg.1731"/>
<dbReference type="PROSITE" id="PS51257">
    <property type="entry name" value="PROKAR_LIPOPROTEIN"/>
    <property type="match status" value="1"/>
</dbReference>
<evidence type="ECO:0000256" key="5">
    <source>
        <dbReference type="SAM" id="MobiDB-lite"/>
    </source>
</evidence>
<evidence type="ECO:0000256" key="6">
    <source>
        <dbReference type="SAM" id="SignalP"/>
    </source>
</evidence>
<evidence type="ECO:0000256" key="3">
    <source>
        <dbReference type="ARBA" id="ARBA00022592"/>
    </source>
</evidence>
<dbReference type="GO" id="GO:0042301">
    <property type="term" value="F:phosphate ion binding"/>
    <property type="evidence" value="ECO:0007669"/>
    <property type="project" value="InterPro"/>
</dbReference>
<dbReference type="PANTHER" id="PTHR42996">
    <property type="entry name" value="PHOSPHATE-BINDING PROTEIN PSTS"/>
    <property type="match status" value="1"/>
</dbReference>
<sequence length="372" mass="37484">MKISRFAQVGALAAVAALTLAGCAANEGGGSTDAGTGTDTGSSLSGTLSGGGASSQEVAVQTWTAGFQTANADVTVNYDPAGSGAGRESFQAGAFQFAGSDRAFTTDEIAEGPFDGCVEGSGIIELPTYISPIAVIFNLDGVDSLNLSADVIAGLFAGTITNWNDPAIAELNEGVELPDLAVTPVHRADDSGTTENFTAYLFEAAPSVWTEEPDGVWPFTSGEAAQGTSGVVSAVAGGNGTIGYADASRAAEEGLSTAAVQVGDAFVEYSPEAAAAIVDASPFEEGRGEGDLAIALDRTSTAEGVYPIVLISYMIACQEYSDTAAAPLVKGYLQYVASPEGQDEAAASAGSAPISDTLREQVNAAIDLIVVD</sequence>
<gene>
    <name evidence="8" type="ORF">XI38_08485</name>
</gene>
<evidence type="ECO:0000259" key="7">
    <source>
        <dbReference type="Pfam" id="PF12849"/>
    </source>
</evidence>
<evidence type="ECO:0000313" key="9">
    <source>
        <dbReference type="Proteomes" id="UP000037737"/>
    </source>
</evidence>
<proteinExistence type="inferred from homology"/>
<dbReference type="GO" id="GO:0043190">
    <property type="term" value="C:ATP-binding cassette (ABC) transporter complex"/>
    <property type="evidence" value="ECO:0007669"/>
    <property type="project" value="InterPro"/>
</dbReference>
<dbReference type="AlphaFoldDB" id="A0A0M8MG57"/>
<protein>
    <recommendedName>
        <fullName evidence="4">Phosphate-binding protein</fullName>
    </recommendedName>
</protein>
<name>A0A0M8MG57_9MICO</name>
<organism evidence="8 9">
    <name type="scientific">Microbacterium aurantiacum</name>
    <dbReference type="NCBI Taxonomy" id="162393"/>
    <lineage>
        <taxon>Bacteria</taxon>
        <taxon>Bacillati</taxon>
        <taxon>Actinomycetota</taxon>
        <taxon>Actinomycetes</taxon>
        <taxon>Micrococcales</taxon>
        <taxon>Microbacteriaceae</taxon>
        <taxon>Microbacterium</taxon>
    </lineage>
</organism>
<comment type="caution">
    <text evidence="8">The sequence shown here is derived from an EMBL/GenBank/DDBJ whole genome shotgun (WGS) entry which is preliminary data.</text>
</comment>
<dbReference type="EMBL" id="LAVO01000007">
    <property type="protein sequence ID" value="KOS10828.1"/>
    <property type="molecule type" value="Genomic_DNA"/>
</dbReference>
<feature type="signal peptide" evidence="6">
    <location>
        <begin position="1"/>
        <end position="24"/>
    </location>
</feature>
<feature type="region of interest" description="Disordered" evidence="5">
    <location>
        <begin position="29"/>
        <end position="52"/>
    </location>
</feature>
<dbReference type="Gene3D" id="3.40.190.10">
    <property type="entry name" value="Periplasmic binding protein-like II"/>
    <property type="match status" value="2"/>
</dbReference>
<evidence type="ECO:0000256" key="4">
    <source>
        <dbReference type="PIRNR" id="PIRNR002756"/>
    </source>
</evidence>
<dbReference type="Pfam" id="PF12849">
    <property type="entry name" value="PBP_like_2"/>
    <property type="match status" value="1"/>
</dbReference>
<dbReference type="InterPro" id="IPR050962">
    <property type="entry name" value="Phosphate-bind_PstS"/>
</dbReference>
<accession>A0A0M8MG57</accession>
<feature type="compositionally biased region" description="Low complexity" evidence="5">
    <location>
        <begin position="33"/>
        <end position="47"/>
    </location>
</feature>
<reference evidence="8" key="1">
    <citation type="submission" date="2015-04" db="EMBL/GenBank/DDBJ databases">
        <title>Complete genome sequence of Microbacterium chocolatum SIT 101, a bacterium enantioselectively hydrolyzing mesomeric diesters.</title>
        <authorList>
            <person name="Li X."/>
            <person name="Xu Y."/>
        </authorList>
    </citation>
    <scope>NUCLEOTIDE SEQUENCE [LARGE SCALE GENOMIC DNA]</scope>
    <source>
        <strain evidence="8">SIT 101</strain>
    </source>
</reference>
<dbReference type="CDD" id="cd13565">
    <property type="entry name" value="PBP2_PstS"/>
    <property type="match status" value="1"/>
</dbReference>
<evidence type="ECO:0000256" key="1">
    <source>
        <dbReference type="ARBA" id="ARBA00008725"/>
    </source>
</evidence>
<evidence type="ECO:0000256" key="2">
    <source>
        <dbReference type="ARBA" id="ARBA00022448"/>
    </source>
</evidence>
<keyword evidence="6" id="KW-0732">Signal</keyword>
<comment type="similarity">
    <text evidence="1 4">Belongs to the PstS family.</text>
</comment>
<dbReference type="GO" id="GO:0035435">
    <property type="term" value="P:phosphate ion transmembrane transport"/>
    <property type="evidence" value="ECO:0007669"/>
    <property type="project" value="InterPro"/>
</dbReference>
<dbReference type="InterPro" id="IPR024370">
    <property type="entry name" value="PBP_domain"/>
</dbReference>
<dbReference type="PANTHER" id="PTHR42996:SF1">
    <property type="entry name" value="PHOSPHATE-BINDING PROTEIN PSTS"/>
    <property type="match status" value="1"/>
</dbReference>
<feature type="chain" id="PRO_5039616616" description="Phosphate-binding protein" evidence="6">
    <location>
        <begin position="25"/>
        <end position="372"/>
    </location>
</feature>
<keyword evidence="2 4" id="KW-0813">Transport</keyword>
<evidence type="ECO:0000313" key="8">
    <source>
        <dbReference type="EMBL" id="KOS10828.1"/>
    </source>
</evidence>